<dbReference type="Pfam" id="PF01810">
    <property type="entry name" value="LysE"/>
    <property type="match status" value="1"/>
</dbReference>
<feature type="transmembrane region" description="Helical" evidence="6">
    <location>
        <begin position="112"/>
        <end position="134"/>
    </location>
</feature>
<organism evidence="7 8">
    <name type="scientific">Clostridium tyrobutyricum DIVETGP</name>
    <dbReference type="NCBI Taxonomy" id="1408889"/>
    <lineage>
        <taxon>Bacteria</taxon>
        <taxon>Bacillati</taxon>
        <taxon>Bacillota</taxon>
        <taxon>Clostridia</taxon>
        <taxon>Eubacteriales</taxon>
        <taxon>Clostridiaceae</taxon>
        <taxon>Clostridium</taxon>
    </lineage>
</organism>
<dbReference type="PANTHER" id="PTHR30086">
    <property type="entry name" value="ARGININE EXPORTER PROTEIN ARGO"/>
    <property type="match status" value="1"/>
</dbReference>
<evidence type="ECO:0000313" key="7">
    <source>
        <dbReference type="EMBL" id="CDL92084.1"/>
    </source>
</evidence>
<sequence length="137" mass="15307">MILKNAIMLLGGICVIYISISLIRTTPDNLDEPKINETILKIILSCFIVTWLNPQAIIDGTLILGGMRASLIKNSSNYFIIGTCLASFIWFSSISIIVSINKTRFNTKILKVINLVCGFVMLIYGLKLCYNVIIQFI</sequence>
<dbReference type="Proteomes" id="UP000019482">
    <property type="component" value="Unassembled WGS sequence"/>
</dbReference>
<evidence type="ECO:0000313" key="8">
    <source>
        <dbReference type="Proteomes" id="UP000019482"/>
    </source>
</evidence>
<dbReference type="PANTHER" id="PTHR30086:SF20">
    <property type="entry name" value="ARGININE EXPORTER PROTEIN ARGO-RELATED"/>
    <property type="match status" value="1"/>
</dbReference>
<evidence type="ECO:0000256" key="2">
    <source>
        <dbReference type="ARBA" id="ARBA00022475"/>
    </source>
</evidence>
<dbReference type="GO" id="GO:0015171">
    <property type="term" value="F:amino acid transmembrane transporter activity"/>
    <property type="evidence" value="ECO:0007669"/>
    <property type="project" value="TreeGrafter"/>
</dbReference>
<feature type="transmembrane region" description="Helical" evidence="6">
    <location>
        <begin position="38"/>
        <end position="58"/>
    </location>
</feature>
<comment type="subcellular location">
    <subcellularLocation>
        <location evidence="1">Cell membrane</location>
        <topology evidence="1">Multi-pass membrane protein</topology>
    </subcellularLocation>
</comment>
<dbReference type="GO" id="GO:0005886">
    <property type="term" value="C:plasma membrane"/>
    <property type="evidence" value="ECO:0007669"/>
    <property type="project" value="UniProtKB-SubCell"/>
</dbReference>
<keyword evidence="5 6" id="KW-0472">Membrane</keyword>
<dbReference type="EMBL" id="CBXI010000040">
    <property type="protein sequence ID" value="CDL92084.1"/>
    <property type="molecule type" value="Genomic_DNA"/>
</dbReference>
<keyword evidence="4 6" id="KW-1133">Transmembrane helix</keyword>
<feature type="transmembrane region" description="Helical" evidence="6">
    <location>
        <begin position="6"/>
        <end position="26"/>
    </location>
</feature>
<proteinExistence type="predicted"/>
<comment type="caution">
    <text evidence="7">The sequence shown here is derived from an EMBL/GenBank/DDBJ whole genome shotgun (WGS) entry which is preliminary data.</text>
</comment>
<evidence type="ECO:0000256" key="5">
    <source>
        <dbReference type="ARBA" id="ARBA00023136"/>
    </source>
</evidence>
<protein>
    <submittedName>
        <fullName evidence="7">L-lysine permease</fullName>
    </submittedName>
</protein>
<evidence type="ECO:0000256" key="1">
    <source>
        <dbReference type="ARBA" id="ARBA00004651"/>
    </source>
</evidence>
<evidence type="ECO:0000256" key="3">
    <source>
        <dbReference type="ARBA" id="ARBA00022692"/>
    </source>
</evidence>
<keyword evidence="2" id="KW-1003">Cell membrane</keyword>
<reference evidence="7 8" key="1">
    <citation type="journal article" date="2015" name="Genome Announc.">
        <title>Draft Genome Sequence of Clostridium tyrobutyricum Strain DIVETGP, Isolated from Cow's Milk for Grana Padano Production.</title>
        <authorList>
            <person name="Soggiu A."/>
            <person name="Piras C."/>
            <person name="Gaiarsa S."/>
            <person name="Sassera D."/>
            <person name="Roncada P."/>
            <person name="Bendixen E."/>
            <person name="Brasca M."/>
            <person name="Bonizzi L."/>
        </authorList>
    </citation>
    <scope>NUCLEOTIDE SEQUENCE [LARGE SCALE GENOMIC DNA]</scope>
    <source>
        <strain evidence="7 8">DIVETGP</strain>
    </source>
</reference>
<accession>W6N9A0</accession>
<dbReference type="InterPro" id="IPR001123">
    <property type="entry name" value="LeuE-type"/>
</dbReference>
<evidence type="ECO:0000256" key="4">
    <source>
        <dbReference type="ARBA" id="ARBA00022989"/>
    </source>
</evidence>
<evidence type="ECO:0000256" key="6">
    <source>
        <dbReference type="SAM" id="Phobius"/>
    </source>
</evidence>
<gene>
    <name evidence="7" type="ORF">CTDIVETGP_2154</name>
</gene>
<name>W6N9A0_CLOTY</name>
<keyword evidence="3 6" id="KW-0812">Transmembrane</keyword>
<feature type="transmembrane region" description="Helical" evidence="6">
    <location>
        <begin position="78"/>
        <end position="100"/>
    </location>
</feature>
<keyword evidence="8" id="KW-1185">Reference proteome</keyword>
<dbReference type="AlphaFoldDB" id="W6N9A0"/>